<name>A0A5N6E5Y3_9EURO</name>
<evidence type="ECO:0000313" key="2">
    <source>
        <dbReference type="Proteomes" id="UP000326799"/>
    </source>
</evidence>
<accession>A0A5N6E5Y3</accession>
<dbReference type="AlphaFoldDB" id="A0A5N6E5Y3"/>
<dbReference type="Proteomes" id="UP000326799">
    <property type="component" value="Unassembled WGS sequence"/>
</dbReference>
<dbReference type="EMBL" id="ML733971">
    <property type="protein sequence ID" value="KAB8212719.1"/>
    <property type="molecule type" value="Genomic_DNA"/>
</dbReference>
<protein>
    <submittedName>
        <fullName evidence="1">Uncharacterized protein</fullName>
    </submittedName>
</protein>
<organism evidence="1 2">
    <name type="scientific">Aspergillus novoparasiticus</name>
    <dbReference type="NCBI Taxonomy" id="986946"/>
    <lineage>
        <taxon>Eukaryota</taxon>
        <taxon>Fungi</taxon>
        <taxon>Dikarya</taxon>
        <taxon>Ascomycota</taxon>
        <taxon>Pezizomycotina</taxon>
        <taxon>Eurotiomycetes</taxon>
        <taxon>Eurotiomycetidae</taxon>
        <taxon>Eurotiales</taxon>
        <taxon>Aspergillaceae</taxon>
        <taxon>Aspergillus</taxon>
        <taxon>Aspergillus subgen. Circumdati</taxon>
    </lineage>
</organism>
<reference evidence="1 2" key="1">
    <citation type="submission" date="2019-04" db="EMBL/GenBank/DDBJ databases">
        <title>Fungal friends and foes A comparative genomics study of 23 Aspergillus species from section Flavi.</title>
        <authorList>
            <consortium name="DOE Joint Genome Institute"/>
            <person name="Kjaerbolling I."/>
            <person name="Vesth T.C."/>
            <person name="Frisvad J.C."/>
            <person name="Nybo J.L."/>
            <person name="Theobald S."/>
            <person name="Kildgaard S."/>
            <person name="Petersen T.I."/>
            <person name="Kuo A."/>
            <person name="Sato A."/>
            <person name="Lyhne E.K."/>
            <person name="Kogle M.E."/>
            <person name="Wiebenga A."/>
            <person name="Kun R.S."/>
            <person name="Lubbers R.J."/>
            <person name="Makela M.R."/>
            <person name="Barry K."/>
            <person name="Chovatia M."/>
            <person name="Clum A."/>
            <person name="Daum C."/>
            <person name="Haridas S."/>
            <person name="He G."/>
            <person name="LaButti K."/>
            <person name="Lipzen A."/>
            <person name="Mondo S."/>
            <person name="Pangilinan J."/>
            <person name="Riley R."/>
            <person name="Salamov A."/>
            <person name="Simmons B.A."/>
            <person name="Magnuson J.K."/>
            <person name="Henrissat B."/>
            <person name="Mortensen U.H."/>
            <person name="Larsen T.O."/>
            <person name="De vries R.P."/>
            <person name="Grigoriev I.V."/>
            <person name="Machida M."/>
            <person name="Baker S.E."/>
            <person name="Andersen M.R."/>
        </authorList>
    </citation>
    <scope>NUCLEOTIDE SEQUENCE [LARGE SCALE GENOMIC DNA]</scope>
    <source>
        <strain evidence="1 2">CBS 126849</strain>
    </source>
</reference>
<gene>
    <name evidence="1" type="ORF">BDV33DRAFT_210966</name>
</gene>
<evidence type="ECO:0000313" key="1">
    <source>
        <dbReference type="EMBL" id="KAB8212719.1"/>
    </source>
</evidence>
<keyword evidence="2" id="KW-1185">Reference proteome</keyword>
<sequence>MGLLTRTQLIPRPVEVKPYPWAQSYARIEIDVLHDEEHDTDDMHILSVISGCITQISHPSALQANAAIPTRQKYGRVHFRVKTASLDVALDDLKQYLIATRDYLRDSPSLAFRVRMPFKCRRDSDSPALLAMRWREGPRNKLCLSPMAIEIPNIDSYNILLDLYEKDSDEGAVVAAEYVDFKGDCHGTRTTQVSVSSGSR</sequence>
<proteinExistence type="predicted"/>